<dbReference type="Gene3D" id="3.40.109.10">
    <property type="entry name" value="NADH Oxidase"/>
    <property type="match status" value="1"/>
</dbReference>
<dbReference type="EMBL" id="JAAXZR010000010">
    <property type="protein sequence ID" value="NLT79157.1"/>
    <property type="molecule type" value="Genomic_DNA"/>
</dbReference>
<reference evidence="8" key="1">
    <citation type="journal article" date="2020" name="Biotechnol. Biofuels">
        <title>New insights from the biogas microbiome by comprehensive genome-resolved metagenomics of nearly 1600 species originating from multiple anaerobic digesters.</title>
        <authorList>
            <person name="Campanaro S."/>
            <person name="Treu L."/>
            <person name="Rodriguez-R L.M."/>
            <person name="Kovalovszki A."/>
            <person name="Ziels R.M."/>
            <person name="Maus I."/>
            <person name="Zhu X."/>
            <person name="Kougias P.G."/>
            <person name="Basile A."/>
            <person name="Luo G."/>
            <person name="Schluter A."/>
            <person name="Konstantinidis K.T."/>
            <person name="Angelidaki I."/>
        </authorList>
    </citation>
    <scope>NUCLEOTIDE SEQUENCE</scope>
    <source>
        <strain evidence="8">AS01afH2WH_6</strain>
    </source>
</reference>
<dbReference type="SUPFAM" id="SSF55469">
    <property type="entry name" value="FMN-dependent nitroreductase-like"/>
    <property type="match status" value="1"/>
</dbReference>
<dbReference type="Proteomes" id="UP000767327">
    <property type="component" value="Unassembled WGS sequence"/>
</dbReference>
<keyword evidence="5" id="KW-0521">NADP</keyword>
<evidence type="ECO:0000313" key="8">
    <source>
        <dbReference type="EMBL" id="NLT79157.1"/>
    </source>
</evidence>
<evidence type="ECO:0000256" key="6">
    <source>
        <dbReference type="SAM" id="MobiDB-lite"/>
    </source>
</evidence>
<dbReference type="InterPro" id="IPR016446">
    <property type="entry name" value="Flavin_OxRdtase_Frp"/>
</dbReference>
<accession>A0A971CYM0</accession>
<evidence type="ECO:0000259" key="7">
    <source>
        <dbReference type="Pfam" id="PF00881"/>
    </source>
</evidence>
<evidence type="ECO:0000256" key="1">
    <source>
        <dbReference type="ARBA" id="ARBA00008366"/>
    </source>
</evidence>
<reference evidence="8" key="2">
    <citation type="submission" date="2020-01" db="EMBL/GenBank/DDBJ databases">
        <authorList>
            <person name="Campanaro S."/>
        </authorList>
    </citation>
    <scope>NUCLEOTIDE SEQUENCE</scope>
    <source>
        <strain evidence="8">AS01afH2WH_6</strain>
    </source>
</reference>
<evidence type="ECO:0000256" key="5">
    <source>
        <dbReference type="PIRNR" id="PIRNR005426"/>
    </source>
</evidence>
<protein>
    <submittedName>
        <fullName evidence="8">NADPH-dependent oxidoreductase</fullName>
    </submittedName>
</protein>
<dbReference type="GO" id="GO:0016491">
    <property type="term" value="F:oxidoreductase activity"/>
    <property type="evidence" value="ECO:0007669"/>
    <property type="project" value="UniProtKB-UniRule"/>
</dbReference>
<proteinExistence type="inferred from homology"/>
<dbReference type="PANTHER" id="PTHR43425:SF2">
    <property type="entry name" value="OXYGEN-INSENSITIVE NADPH NITROREDUCTASE"/>
    <property type="match status" value="1"/>
</dbReference>
<feature type="compositionally biased region" description="Basic and acidic residues" evidence="6">
    <location>
        <begin position="1"/>
        <end position="22"/>
    </location>
</feature>
<dbReference type="PANTHER" id="PTHR43425">
    <property type="entry name" value="OXYGEN-INSENSITIVE NADPH NITROREDUCTASE"/>
    <property type="match status" value="1"/>
</dbReference>
<comment type="similarity">
    <text evidence="1 5">Belongs to the flavin oxidoreductase frp family.</text>
</comment>
<gene>
    <name evidence="8" type="ORF">GXW98_02575</name>
</gene>
<dbReference type="InterPro" id="IPR029479">
    <property type="entry name" value="Nitroreductase"/>
</dbReference>
<evidence type="ECO:0000256" key="3">
    <source>
        <dbReference type="ARBA" id="ARBA00022643"/>
    </source>
</evidence>
<keyword evidence="2 5" id="KW-0285">Flavoprotein</keyword>
<organism evidence="8 9">
    <name type="scientific">Bifidobacterium crudilactis</name>
    <dbReference type="NCBI Taxonomy" id="327277"/>
    <lineage>
        <taxon>Bacteria</taxon>
        <taxon>Bacillati</taxon>
        <taxon>Actinomycetota</taxon>
        <taxon>Actinomycetes</taxon>
        <taxon>Bifidobacteriales</taxon>
        <taxon>Bifidobacteriaceae</taxon>
        <taxon>Bifidobacterium</taxon>
    </lineage>
</organism>
<evidence type="ECO:0000256" key="4">
    <source>
        <dbReference type="ARBA" id="ARBA00023002"/>
    </source>
</evidence>
<keyword evidence="4 5" id="KW-0560">Oxidoreductase</keyword>
<dbReference type="InterPro" id="IPR000415">
    <property type="entry name" value="Nitroreductase-like"/>
</dbReference>
<feature type="domain" description="Nitroreductase" evidence="7">
    <location>
        <begin position="32"/>
        <end position="189"/>
    </location>
</feature>
<evidence type="ECO:0000313" key="9">
    <source>
        <dbReference type="Proteomes" id="UP000767327"/>
    </source>
</evidence>
<sequence>MSTSSDRTKSSAANRDESRDESQDNEVVRCLMNRRSIRHFTSAPIPEDTIDILEAAAQHAATSQYLNSWSAVRITDPSVQRQLAEIGRQPYIAEAPLLYVYIVDQHRNARIAAEQGIDVESESFTLNSSYIFSQSQNDAVLALHAMETAANALGLGCVILGSLLNDIDRLISILKLPPLTFPVLGLAIGEPDQSPERKPRLPHDMQFFQDTYPDDRQWASMAPALERFNDIVHRYYDLRDTSKPVASFSAQIARISTSPAPLRKCINHPAERQGFTPDR</sequence>
<keyword evidence="3 5" id="KW-0288">FMN</keyword>
<dbReference type="Pfam" id="PF00881">
    <property type="entry name" value="Nitroreductase"/>
    <property type="match status" value="1"/>
</dbReference>
<evidence type="ECO:0000256" key="2">
    <source>
        <dbReference type="ARBA" id="ARBA00022630"/>
    </source>
</evidence>
<dbReference type="AlphaFoldDB" id="A0A971CYM0"/>
<comment type="caution">
    <text evidence="8">The sequence shown here is derived from an EMBL/GenBank/DDBJ whole genome shotgun (WGS) entry which is preliminary data.</text>
</comment>
<dbReference type="PIRSF" id="PIRSF005426">
    <property type="entry name" value="Frp"/>
    <property type="match status" value="1"/>
</dbReference>
<feature type="region of interest" description="Disordered" evidence="6">
    <location>
        <begin position="1"/>
        <end position="25"/>
    </location>
</feature>
<name>A0A971CYM0_9BIFI</name>